<keyword evidence="5" id="KW-1185">Reference proteome</keyword>
<evidence type="ECO:0000256" key="2">
    <source>
        <dbReference type="SAM" id="MobiDB-lite"/>
    </source>
</evidence>
<dbReference type="RefSeq" id="WP_251973343.1">
    <property type="nucleotide sequence ID" value="NZ_AP025730.1"/>
</dbReference>
<sequence length="1011" mass="110108">MSSVFESRKDPASKADVSPAGPPIQTPKSETKEALEQIVDDKSSSTGEKKALADYLERVGLGEYVAAFRAHGVTSLKLLRMIDSSPAESTRTAICQTIAKGWKVGDTKHMGSELAANLVKSITAEDVQTWIDKEQAVERSVSHADPDAAEKEAKRKQLKQAISEVEDLRKECEKKNFADNEAEKKKVADRLEKIIGEFRAEKALDAFPTGEALGKDLHTSLAEAERALTHVSKLTNDAVSIEKLTAVDLIYGHQLLRGRYMDANGTTEAPGGAVLAMPKRCADADLFGPSLESQDFSRSYHSESAMMRAERLIETHASSLSASARASGAAFMGSGIGAMSLAAQYAQAKDERYDASFASSGRSAVQIQTRYHWSPTRQIVFATNEFRLSSEALANLRVLVRASAAERRPGILNFMRTFGSHVFGRVTLGGWYRYTAKATAKSEDQKSKLEEAVANAMDWGVSVSASYAGLGGAASAAAAYNASEASARVSGKELRATFSENEVTISTTMLGGVDGLPREDWIGSVQYPSQWRVIQREAPVPIWVLVRDTEPFRLGLVHADSERELEEKLATLSKDLDVLATEFEAAWVQDIFAESLELEELCEEAKKQVTVDAVERCLHDLLKPVIETTGLTWHLPSQGQELPETFILNPPSALVYHNELYVCAPSKWSLSPNADSSRFHGWMMLAFDGAQWRTATGDKYGKHTFGSESYSYNKVCEAWINPVVLNAAPIELPKSGHLFAYGNRYDKKEEFTCFAVYPPNVWYAPSVAALKEEIGQQVQATRPALVRFNDSVLFLFVGSDSRIFLSNILQGDDVLQTQHMSNGKPLGEGLLFSTDRRIAGSVFNRKIYCAYRQNGSARLLVTHSDDGNTWTPPVLLPGEGSCDGPGLVEYGERLYCAYAGTEGDNSLYIVSTSDGEMWTHPTPIPKATCSSTPSLATFRGQSGAAKLYCFYMSLTPDGAGQQQLAYRVASLETLAQPASAPSASPSPSSPAALHEQVKVPEKGGTLPIAQA</sequence>
<evidence type="ECO:0000313" key="4">
    <source>
        <dbReference type="EMBL" id="BDI05299.1"/>
    </source>
</evidence>
<dbReference type="Pfam" id="PF01823">
    <property type="entry name" value="MACPF"/>
    <property type="match status" value="1"/>
</dbReference>
<organism evidence="4 5">
    <name type="scientific">Sphaerotilus microaerophilus</name>
    <dbReference type="NCBI Taxonomy" id="2914710"/>
    <lineage>
        <taxon>Bacteria</taxon>
        <taxon>Pseudomonadati</taxon>
        <taxon>Pseudomonadota</taxon>
        <taxon>Betaproteobacteria</taxon>
        <taxon>Burkholderiales</taxon>
        <taxon>Sphaerotilaceae</taxon>
        <taxon>Sphaerotilus</taxon>
    </lineage>
</organism>
<feature type="region of interest" description="Disordered" evidence="2">
    <location>
        <begin position="976"/>
        <end position="1011"/>
    </location>
</feature>
<feature type="region of interest" description="Disordered" evidence="2">
    <location>
        <begin position="1"/>
        <end position="47"/>
    </location>
</feature>
<dbReference type="InterPro" id="IPR036278">
    <property type="entry name" value="Sialidase_sf"/>
</dbReference>
<feature type="compositionally biased region" description="Basic and acidic residues" evidence="2">
    <location>
        <begin position="29"/>
        <end position="47"/>
    </location>
</feature>
<proteinExistence type="predicted"/>
<keyword evidence="1" id="KW-0175">Coiled coil</keyword>
<feature type="compositionally biased region" description="Basic and acidic residues" evidence="2">
    <location>
        <begin position="1"/>
        <end position="13"/>
    </location>
</feature>
<evidence type="ECO:0000256" key="1">
    <source>
        <dbReference type="SAM" id="Coils"/>
    </source>
</evidence>
<dbReference type="EMBL" id="AP025730">
    <property type="protein sequence ID" value="BDI05299.1"/>
    <property type="molecule type" value="Genomic_DNA"/>
</dbReference>
<dbReference type="Proteomes" id="UP001057498">
    <property type="component" value="Chromosome"/>
</dbReference>
<dbReference type="SUPFAM" id="SSF50939">
    <property type="entry name" value="Sialidases"/>
    <property type="match status" value="1"/>
</dbReference>
<accession>A0ABN6PMT1</accession>
<gene>
    <name evidence="4" type="ORF">CATMQ487_22690</name>
</gene>
<feature type="compositionally biased region" description="Low complexity" evidence="2">
    <location>
        <begin position="977"/>
        <end position="992"/>
    </location>
</feature>
<evidence type="ECO:0000313" key="5">
    <source>
        <dbReference type="Proteomes" id="UP001057498"/>
    </source>
</evidence>
<feature type="coiled-coil region" evidence="1">
    <location>
        <begin position="562"/>
        <end position="608"/>
    </location>
</feature>
<dbReference type="Gene3D" id="2.120.10.10">
    <property type="match status" value="1"/>
</dbReference>
<dbReference type="CDD" id="cd15482">
    <property type="entry name" value="Sialidase_non-viral"/>
    <property type="match status" value="1"/>
</dbReference>
<dbReference type="InterPro" id="IPR020864">
    <property type="entry name" value="MACPF"/>
</dbReference>
<name>A0ABN6PMT1_9BURK</name>
<feature type="coiled-coil region" evidence="1">
    <location>
        <begin position="148"/>
        <end position="178"/>
    </location>
</feature>
<reference evidence="4" key="1">
    <citation type="submission" date="2022-04" db="EMBL/GenBank/DDBJ databases">
        <title>Whole genome sequence of Sphaerotilus sp. FB-5.</title>
        <authorList>
            <person name="Takeda M."/>
            <person name="Narihara S."/>
            <person name="Akimoto M."/>
            <person name="Akimoto R."/>
            <person name="Nishiyashiki S."/>
            <person name="Murakami T."/>
        </authorList>
    </citation>
    <scope>NUCLEOTIDE SEQUENCE</scope>
    <source>
        <strain evidence="4">FB-5</strain>
    </source>
</reference>
<feature type="domain" description="MACPF" evidence="3">
    <location>
        <begin position="349"/>
        <end position="544"/>
    </location>
</feature>
<protein>
    <recommendedName>
        <fullName evidence="3">MACPF domain-containing protein</fullName>
    </recommendedName>
</protein>
<evidence type="ECO:0000259" key="3">
    <source>
        <dbReference type="Pfam" id="PF01823"/>
    </source>
</evidence>